<comment type="subcellular location">
    <subcellularLocation>
        <location evidence="1 14">Cell membrane</location>
        <topology evidence="1 14">Multi-pass membrane protein</topology>
    </subcellularLocation>
</comment>
<evidence type="ECO:0000256" key="2">
    <source>
        <dbReference type="ARBA" id="ARBA00022448"/>
    </source>
</evidence>
<evidence type="ECO:0000256" key="8">
    <source>
        <dbReference type="ARBA" id="ARBA00023065"/>
    </source>
</evidence>
<evidence type="ECO:0000256" key="11">
    <source>
        <dbReference type="ARBA" id="ARBA00035120"/>
    </source>
</evidence>
<keyword evidence="3 14" id="KW-1003">Cell membrane</keyword>
<evidence type="ECO:0000313" key="16">
    <source>
        <dbReference type="Proteomes" id="UP001596267"/>
    </source>
</evidence>
<accession>A0ABW1WFX9</accession>
<evidence type="ECO:0000256" key="10">
    <source>
        <dbReference type="ARBA" id="ARBA00023303"/>
    </source>
</evidence>
<feature type="transmembrane region" description="Helical" evidence="14">
    <location>
        <begin position="6"/>
        <end position="23"/>
    </location>
</feature>
<keyword evidence="9 14" id="KW-0472">Membrane</keyword>
<keyword evidence="4 14" id="KW-0812">Transmembrane</keyword>
<evidence type="ECO:0000256" key="6">
    <source>
        <dbReference type="ARBA" id="ARBA00022989"/>
    </source>
</evidence>
<keyword evidence="5 14" id="KW-0479">Metal-binding</keyword>
<keyword evidence="16" id="KW-1185">Reference proteome</keyword>
<evidence type="ECO:0000256" key="4">
    <source>
        <dbReference type="ARBA" id="ARBA00022692"/>
    </source>
</evidence>
<dbReference type="NCBIfam" id="TIGR00494">
    <property type="entry name" value="crcB"/>
    <property type="match status" value="1"/>
</dbReference>
<keyword evidence="6 14" id="KW-1133">Transmembrane helix</keyword>
<dbReference type="InterPro" id="IPR003691">
    <property type="entry name" value="FluC"/>
</dbReference>
<evidence type="ECO:0000256" key="14">
    <source>
        <dbReference type="HAMAP-Rule" id="MF_00454"/>
    </source>
</evidence>
<evidence type="ECO:0000256" key="5">
    <source>
        <dbReference type="ARBA" id="ARBA00022723"/>
    </source>
</evidence>
<keyword evidence="7 14" id="KW-0915">Sodium</keyword>
<evidence type="ECO:0000256" key="13">
    <source>
        <dbReference type="ARBA" id="ARBA00049940"/>
    </source>
</evidence>
<comment type="activity regulation">
    <text evidence="14">Na(+) is not transported, but it plays an essential structural role and its presence is essential for fluoride channel function.</text>
</comment>
<keyword evidence="8 14" id="KW-0406">Ion transport</keyword>
<evidence type="ECO:0000256" key="12">
    <source>
        <dbReference type="ARBA" id="ARBA00035585"/>
    </source>
</evidence>
<reference evidence="16" key="1">
    <citation type="journal article" date="2019" name="Int. J. Syst. Evol. Microbiol.">
        <title>The Global Catalogue of Microorganisms (GCM) 10K type strain sequencing project: providing services to taxonomists for standard genome sequencing and annotation.</title>
        <authorList>
            <consortium name="The Broad Institute Genomics Platform"/>
            <consortium name="The Broad Institute Genome Sequencing Center for Infectious Disease"/>
            <person name="Wu L."/>
            <person name="Ma J."/>
        </authorList>
    </citation>
    <scope>NUCLEOTIDE SEQUENCE [LARGE SCALE GENOMIC DNA]</scope>
    <source>
        <strain evidence="16">CCUG 42001</strain>
    </source>
</reference>
<dbReference type="PANTHER" id="PTHR28259">
    <property type="entry name" value="FLUORIDE EXPORT PROTEIN 1-RELATED"/>
    <property type="match status" value="1"/>
</dbReference>
<evidence type="ECO:0000313" key="15">
    <source>
        <dbReference type="EMBL" id="MFC6386489.1"/>
    </source>
</evidence>
<gene>
    <name evidence="14 15" type="primary">crcB</name>
    <name evidence="14" type="synonym">fluC</name>
    <name evidence="15" type="ORF">ACFP7A_07735</name>
</gene>
<feature type="binding site" evidence="14">
    <location>
        <position position="72"/>
    </location>
    <ligand>
        <name>Na(+)</name>
        <dbReference type="ChEBI" id="CHEBI:29101"/>
        <note>structural</note>
    </ligand>
</feature>
<name>A0ABW1WFX9_9BACL</name>
<proteinExistence type="inferred from homology"/>
<evidence type="ECO:0000256" key="9">
    <source>
        <dbReference type="ARBA" id="ARBA00023136"/>
    </source>
</evidence>
<dbReference type="HAMAP" id="MF_00454">
    <property type="entry name" value="FluC"/>
    <property type="match status" value="1"/>
</dbReference>
<dbReference type="Proteomes" id="UP001596267">
    <property type="component" value="Unassembled WGS sequence"/>
</dbReference>
<comment type="function">
    <text evidence="13 14">Fluoride-specific ion channel. Important for reducing fluoride concentration in the cell, thus reducing its toxicity.</text>
</comment>
<feature type="binding site" evidence="14">
    <location>
        <position position="75"/>
    </location>
    <ligand>
        <name>Na(+)</name>
        <dbReference type="ChEBI" id="CHEBI:29101"/>
        <note>structural</note>
    </ligand>
</feature>
<keyword evidence="2 14" id="KW-0813">Transport</keyword>
<comment type="caution">
    <text evidence="15">The sequence shown here is derived from an EMBL/GenBank/DDBJ whole genome shotgun (WGS) entry which is preliminary data.</text>
</comment>
<evidence type="ECO:0000256" key="7">
    <source>
        <dbReference type="ARBA" id="ARBA00023053"/>
    </source>
</evidence>
<evidence type="ECO:0000256" key="3">
    <source>
        <dbReference type="ARBA" id="ARBA00022475"/>
    </source>
</evidence>
<protein>
    <recommendedName>
        <fullName evidence="14">Fluoride-specific ion channel FluC</fullName>
    </recommendedName>
</protein>
<comment type="catalytic activity">
    <reaction evidence="12">
        <text>fluoride(in) = fluoride(out)</text>
        <dbReference type="Rhea" id="RHEA:76159"/>
        <dbReference type="ChEBI" id="CHEBI:17051"/>
    </reaction>
    <physiologicalReaction direction="left-to-right" evidence="12">
        <dbReference type="Rhea" id="RHEA:76160"/>
    </physiologicalReaction>
</comment>
<evidence type="ECO:0000256" key="1">
    <source>
        <dbReference type="ARBA" id="ARBA00004651"/>
    </source>
</evidence>
<dbReference type="EMBL" id="JBHSTQ010000006">
    <property type="protein sequence ID" value="MFC6386489.1"/>
    <property type="molecule type" value="Genomic_DNA"/>
</dbReference>
<comment type="similarity">
    <text evidence="11 14">Belongs to the fluoride channel Fluc/FEX (TC 1.A.43) family.</text>
</comment>
<dbReference type="Pfam" id="PF02537">
    <property type="entry name" value="CRCB"/>
    <property type="match status" value="1"/>
</dbReference>
<dbReference type="RefSeq" id="WP_253054127.1">
    <property type="nucleotide sequence ID" value="NZ_JAMXWN010000006.1"/>
</dbReference>
<sequence>MMLFNALMVAIGAICGVLGRALLSKKIDREKKQAFPIATFSINMIGCFVLGLVVGFPLDQHLLLMLSTGVIGTFTTFSTFNAENIHLLRKKRYALFVCYAGATFVFGILLITFGQATAHFLS</sequence>
<organism evidence="15 16">
    <name type="scientific">Sporolactobacillus kofuensis</name>
    <dbReference type="NCBI Taxonomy" id="269672"/>
    <lineage>
        <taxon>Bacteria</taxon>
        <taxon>Bacillati</taxon>
        <taxon>Bacillota</taxon>
        <taxon>Bacilli</taxon>
        <taxon>Bacillales</taxon>
        <taxon>Sporolactobacillaceae</taxon>
        <taxon>Sporolactobacillus</taxon>
    </lineage>
</organism>
<dbReference type="PANTHER" id="PTHR28259:SF16">
    <property type="entry name" value="FLUORIDE-SPECIFIC ION CHANNEL FLUC 2"/>
    <property type="match status" value="1"/>
</dbReference>
<feature type="transmembrane region" description="Helical" evidence="14">
    <location>
        <begin position="93"/>
        <end position="113"/>
    </location>
</feature>
<feature type="transmembrane region" description="Helical" evidence="14">
    <location>
        <begin position="62"/>
        <end position="81"/>
    </location>
</feature>
<keyword evidence="10 14" id="KW-0407">Ion channel</keyword>
<feature type="transmembrane region" description="Helical" evidence="14">
    <location>
        <begin position="35"/>
        <end position="56"/>
    </location>
</feature>